<evidence type="ECO:0000313" key="3">
    <source>
        <dbReference type="EMBL" id="QHU02596.1"/>
    </source>
</evidence>
<protein>
    <recommendedName>
        <fullName evidence="2">SMP-30/Gluconolactonase/LRE-like region domain-containing protein</fullName>
    </recommendedName>
</protein>
<evidence type="ECO:0000256" key="1">
    <source>
        <dbReference type="ARBA" id="ARBA00008853"/>
    </source>
</evidence>
<evidence type="ECO:0000259" key="2">
    <source>
        <dbReference type="Pfam" id="PF08450"/>
    </source>
</evidence>
<proteinExistence type="inferred from homology"/>
<dbReference type="GO" id="GO:0005509">
    <property type="term" value="F:calcium ion binding"/>
    <property type="evidence" value="ECO:0007669"/>
    <property type="project" value="TreeGrafter"/>
</dbReference>
<dbReference type="SUPFAM" id="SSF63829">
    <property type="entry name" value="Calcium-dependent phosphotriesterase"/>
    <property type="match status" value="1"/>
</dbReference>
<dbReference type="InterPro" id="IPR005511">
    <property type="entry name" value="SMP-30"/>
</dbReference>
<dbReference type="AlphaFoldDB" id="A0A6C0JCY1"/>
<dbReference type="InterPro" id="IPR013658">
    <property type="entry name" value="SGL"/>
</dbReference>
<dbReference type="PANTHER" id="PTHR10907">
    <property type="entry name" value="REGUCALCIN"/>
    <property type="match status" value="1"/>
</dbReference>
<accession>A0A6C0JCY1</accession>
<dbReference type="InterPro" id="IPR011042">
    <property type="entry name" value="6-blade_b-propeller_TolB-like"/>
</dbReference>
<dbReference type="Pfam" id="PF08450">
    <property type="entry name" value="SGL"/>
    <property type="match status" value="1"/>
</dbReference>
<dbReference type="PANTHER" id="PTHR10907:SF47">
    <property type="entry name" value="REGUCALCIN"/>
    <property type="match status" value="1"/>
</dbReference>
<reference evidence="3" key="1">
    <citation type="journal article" date="2020" name="Nature">
        <title>Giant virus diversity and host interactions through global metagenomics.</title>
        <authorList>
            <person name="Schulz F."/>
            <person name="Roux S."/>
            <person name="Paez-Espino D."/>
            <person name="Jungbluth S."/>
            <person name="Walsh D.A."/>
            <person name="Denef V.J."/>
            <person name="McMahon K.D."/>
            <person name="Konstantinidis K.T."/>
            <person name="Eloe-Fadrosh E.A."/>
            <person name="Kyrpides N.C."/>
            <person name="Woyke T."/>
        </authorList>
    </citation>
    <scope>NUCLEOTIDE SEQUENCE</scope>
    <source>
        <strain evidence="3">GVMAG-M-3300025880-76</strain>
    </source>
</reference>
<organism evidence="3">
    <name type="scientific">viral metagenome</name>
    <dbReference type="NCBI Taxonomy" id="1070528"/>
    <lineage>
        <taxon>unclassified sequences</taxon>
        <taxon>metagenomes</taxon>
        <taxon>organismal metagenomes</taxon>
    </lineage>
</organism>
<dbReference type="GO" id="GO:0019853">
    <property type="term" value="P:L-ascorbic acid biosynthetic process"/>
    <property type="evidence" value="ECO:0007669"/>
    <property type="project" value="TreeGrafter"/>
</dbReference>
<dbReference type="EMBL" id="MN740360">
    <property type="protein sequence ID" value="QHU02596.1"/>
    <property type="molecule type" value="Genomic_DNA"/>
</dbReference>
<sequence>MIIDNNNVLGESPLWNHMNQTFYWVDINANKIKSMSDHIITEYILDKKPTCLYLLDSNKMVVALEDGMGIYDYRINKFIYLKKIDDINVRCNDGKCDRNGNIYIGTMDKNENDNIGHIYKFNGTDFEIIKDNICISNGLAFNSDNKMYGCDSFKKEIFTIENEKETIINTYSDVNPDGATIDEMDNYYSCLWGGSRIDIYNKNNKLFDKIDVPFTHPTCCCFGGINMNKLLITSSSLLNNSNENGKLLLIDYKRTGVYESIAKV</sequence>
<dbReference type="PRINTS" id="PR01790">
    <property type="entry name" value="SMP30FAMILY"/>
</dbReference>
<feature type="domain" description="SMP-30/Gluconolactonase/LRE-like region" evidence="2">
    <location>
        <begin position="9"/>
        <end position="235"/>
    </location>
</feature>
<name>A0A6C0JCY1_9ZZZZ</name>
<dbReference type="GO" id="GO:0004341">
    <property type="term" value="F:gluconolactonase activity"/>
    <property type="evidence" value="ECO:0007669"/>
    <property type="project" value="TreeGrafter"/>
</dbReference>
<comment type="similarity">
    <text evidence="1">Belongs to the SMP-30/CGR1 family.</text>
</comment>
<dbReference type="Gene3D" id="2.120.10.30">
    <property type="entry name" value="TolB, C-terminal domain"/>
    <property type="match status" value="1"/>
</dbReference>